<dbReference type="PATRIC" id="fig|1125725.3.peg.2500"/>
<evidence type="ECO:0000256" key="3">
    <source>
        <dbReference type="ARBA" id="ARBA00023163"/>
    </source>
</evidence>
<dbReference type="Pfam" id="PF00392">
    <property type="entry name" value="GntR"/>
    <property type="match status" value="1"/>
</dbReference>
<evidence type="ECO:0000256" key="1">
    <source>
        <dbReference type="ARBA" id="ARBA00023015"/>
    </source>
</evidence>
<dbReference type="GO" id="GO:0003677">
    <property type="term" value="F:DNA binding"/>
    <property type="evidence" value="ECO:0007669"/>
    <property type="project" value="UniProtKB-KW"/>
</dbReference>
<protein>
    <submittedName>
        <fullName evidence="5">Transcriptional regulator, GntR family</fullName>
    </submittedName>
</protein>
<dbReference type="GO" id="GO:0003700">
    <property type="term" value="F:DNA-binding transcription factor activity"/>
    <property type="evidence" value="ECO:0007669"/>
    <property type="project" value="InterPro"/>
</dbReference>
<proteinExistence type="predicted"/>
<gene>
    <name evidence="6" type="ORF">HMPREF0860_0335</name>
    <name evidence="5" type="ORF">HMPREF1325_1745</name>
</gene>
<evidence type="ECO:0000313" key="8">
    <source>
        <dbReference type="Proteomes" id="UP000016646"/>
    </source>
</evidence>
<evidence type="ECO:0000259" key="4">
    <source>
        <dbReference type="Pfam" id="PF00392"/>
    </source>
</evidence>
<keyword evidence="1" id="KW-0805">Transcription regulation</keyword>
<dbReference type="Proteomes" id="UP000016646">
    <property type="component" value="Unassembled WGS sequence"/>
</dbReference>
<reference evidence="7 8" key="1">
    <citation type="submission" date="2013-08" db="EMBL/GenBank/DDBJ databases">
        <authorList>
            <person name="Durkin A.S."/>
            <person name="Haft D.R."/>
            <person name="McCorrison J."/>
            <person name="Torralba M."/>
            <person name="Gillis M."/>
            <person name="Haft D.H."/>
            <person name="Methe B."/>
            <person name="Sutton G."/>
            <person name="Nelson K.E."/>
        </authorList>
    </citation>
    <scope>NUCLEOTIDE SEQUENCE [LARGE SCALE GENOMIC DNA]</scope>
    <source>
        <strain evidence="6 8">ATCC 35536</strain>
        <strain evidence="5 7">VPI DR56BR1116</strain>
    </source>
</reference>
<dbReference type="InterPro" id="IPR000524">
    <property type="entry name" value="Tscrpt_reg_HTH_GntR"/>
</dbReference>
<dbReference type="PANTHER" id="PTHR43537:SF5">
    <property type="entry name" value="UXU OPERON TRANSCRIPTIONAL REGULATOR"/>
    <property type="match status" value="1"/>
</dbReference>
<dbReference type="SUPFAM" id="SSF48008">
    <property type="entry name" value="GntR ligand-binding domain-like"/>
    <property type="match status" value="1"/>
</dbReference>
<comment type="caution">
    <text evidence="5">The sequence shown here is derived from an EMBL/GenBank/DDBJ whole genome shotgun (WGS) entry which is preliminary data.</text>
</comment>
<dbReference type="eggNOG" id="COG1802">
    <property type="taxonomic scope" value="Bacteria"/>
</dbReference>
<dbReference type="SUPFAM" id="SSF46785">
    <property type="entry name" value="Winged helix' DNA-binding domain"/>
    <property type="match status" value="1"/>
</dbReference>
<dbReference type="PANTHER" id="PTHR43537">
    <property type="entry name" value="TRANSCRIPTIONAL REGULATOR, GNTR FAMILY"/>
    <property type="match status" value="1"/>
</dbReference>
<dbReference type="EMBL" id="AUZJ01000066">
    <property type="protein sequence ID" value="ERF59552.1"/>
    <property type="molecule type" value="Genomic_DNA"/>
</dbReference>
<organism evidence="5 7">
    <name type="scientific">Treponema socranskii subsp. socranskii VPI DR56BR1116 = ATCC 35536</name>
    <dbReference type="NCBI Taxonomy" id="1125725"/>
    <lineage>
        <taxon>Bacteria</taxon>
        <taxon>Pseudomonadati</taxon>
        <taxon>Spirochaetota</taxon>
        <taxon>Spirochaetia</taxon>
        <taxon>Spirochaetales</taxon>
        <taxon>Treponemataceae</taxon>
        <taxon>Treponema</taxon>
    </lineage>
</organism>
<dbReference type="InterPro" id="IPR036388">
    <property type="entry name" value="WH-like_DNA-bd_sf"/>
</dbReference>
<dbReference type="Gene3D" id="1.10.10.10">
    <property type="entry name" value="Winged helix-like DNA-binding domain superfamily/Winged helix DNA-binding domain"/>
    <property type="match status" value="1"/>
</dbReference>
<dbReference type="EMBL" id="AVQI01000080">
    <property type="protein sequence ID" value="ERJ98509.1"/>
    <property type="molecule type" value="Genomic_DNA"/>
</dbReference>
<name>U1F6E8_TRESO</name>
<accession>U1F6E8</accession>
<evidence type="ECO:0000256" key="2">
    <source>
        <dbReference type="ARBA" id="ARBA00023125"/>
    </source>
</evidence>
<evidence type="ECO:0000313" key="5">
    <source>
        <dbReference type="EMBL" id="ERF59552.1"/>
    </source>
</evidence>
<dbReference type="RefSeq" id="WP_021331444.1">
    <property type="nucleotide sequence ID" value="NZ_AUZJ01000066.1"/>
</dbReference>
<keyword evidence="8" id="KW-1185">Reference proteome</keyword>
<sequence>MINNKLITKKNSLKQDAYKKIYDLVTTNVIKPGDIINLADLEKHLKLSRAPIRDALIELCSENVFKSIPRYGYELIVLKQEDLIEMLNYRLILECGFLDKNWEKIVMCNPGVLDYLLGYTKNLTNTDAVSEWQNSTLFHIELFKLHGNAYALSSLEHAIKNLTRFFIQNYWKNWAEISNDTLNLYHENIIRAIKNDDKESALKYLSMDIGGFKR</sequence>
<dbReference type="Proteomes" id="UP000016412">
    <property type="component" value="Unassembled WGS sequence"/>
</dbReference>
<dbReference type="STRING" id="1125725.HMPREF1325_1745"/>
<dbReference type="OrthoDB" id="362718at2"/>
<dbReference type="InterPro" id="IPR008920">
    <property type="entry name" value="TF_FadR/GntR_C"/>
</dbReference>
<dbReference type="AlphaFoldDB" id="U1F6E8"/>
<dbReference type="InterPro" id="IPR036390">
    <property type="entry name" value="WH_DNA-bd_sf"/>
</dbReference>
<feature type="domain" description="HTH gntR-type" evidence="4">
    <location>
        <begin position="14"/>
        <end position="72"/>
    </location>
</feature>
<keyword evidence="3" id="KW-0804">Transcription</keyword>
<evidence type="ECO:0000313" key="7">
    <source>
        <dbReference type="Proteomes" id="UP000016412"/>
    </source>
</evidence>
<keyword evidence="2" id="KW-0238">DNA-binding</keyword>
<dbReference type="Gene3D" id="1.20.120.530">
    <property type="entry name" value="GntR ligand-binding domain-like"/>
    <property type="match status" value="1"/>
</dbReference>
<evidence type="ECO:0000313" key="6">
    <source>
        <dbReference type="EMBL" id="ERJ98509.1"/>
    </source>
</evidence>